<protein>
    <submittedName>
        <fullName evidence="3">N-acetyltransferase</fullName>
    </submittedName>
</protein>
<dbReference type="KEGG" id="dsa:Desal_3257"/>
<accession>C6C2A7</accession>
<keyword evidence="4" id="KW-1185">Reference proteome</keyword>
<organism evidence="3 4">
    <name type="scientific">Maridesulfovibrio salexigens (strain ATCC 14822 / DSM 2638 / NCIMB 8403 / VKM B-1763)</name>
    <name type="common">Desulfovibrio salexigens</name>
    <dbReference type="NCBI Taxonomy" id="526222"/>
    <lineage>
        <taxon>Bacteria</taxon>
        <taxon>Pseudomonadati</taxon>
        <taxon>Thermodesulfobacteriota</taxon>
        <taxon>Desulfovibrionia</taxon>
        <taxon>Desulfovibrionales</taxon>
        <taxon>Desulfovibrionaceae</taxon>
        <taxon>Maridesulfovibrio</taxon>
    </lineage>
</organism>
<dbReference type="Gene3D" id="2.40.128.150">
    <property type="entry name" value="Cysteine proteinases"/>
    <property type="match status" value="1"/>
</dbReference>
<dbReference type="PRINTS" id="PR01543">
    <property type="entry name" value="ANATRNSFRASE"/>
</dbReference>
<dbReference type="EMBL" id="CP001649">
    <property type="protein sequence ID" value="ACS81308.1"/>
    <property type="molecule type" value="Genomic_DNA"/>
</dbReference>
<name>C6C2A7_MARSD</name>
<evidence type="ECO:0000256" key="1">
    <source>
        <dbReference type="ARBA" id="ARBA00006547"/>
    </source>
</evidence>
<evidence type="ECO:0000313" key="3">
    <source>
        <dbReference type="EMBL" id="ACS81308.1"/>
    </source>
</evidence>
<gene>
    <name evidence="3" type="ordered locus">Desal_3257</name>
</gene>
<dbReference type="GO" id="GO:0016407">
    <property type="term" value="F:acetyltransferase activity"/>
    <property type="evidence" value="ECO:0007669"/>
    <property type="project" value="InterPro"/>
</dbReference>
<reference evidence="3 4" key="1">
    <citation type="submission" date="2009-06" db="EMBL/GenBank/DDBJ databases">
        <title>Complete sequence of Desulfovibrio salexigens DSM 2638.</title>
        <authorList>
            <consortium name="US DOE Joint Genome Institute"/>
            <person name="Lucas S."/>
            <person name="Copeland A."/>
            <person name="Lapidus A."/>
            <person name="Glavina del Rio T."/>
            <person name="Tice H."/>
            <person name="Bruce D."/>
            <person name="Goodwin L."/>
            <person name="Pitluck S."/>
            <person name="Munk A.C."/>
            <person name="Brettin T."/>
            <person name="Detter J.C."/>
            <person name="Han C."/>
            <person name="Tapia R."/>
            <person name="Larimer F."/>
            <person name="Land M."/>
            <person name="Hauser L."/>
            <person name="Kyrpides N."/>
            <person name="Anderson I."/>
            <person name="Wall J.D."/>
            <person name="Arkin A.P."/>
            <person name="Dehal P."/>
            <person name="Chivian D."/>
            <person name="Giles B."/>
            <person name="Hazen T.C."/>
        </authorList>
    </citation>
    <scope>NUCLEOTIDE SEQUENCE [LARGE SCALE GENOMIC DNA]</scope>
    <source>
        <strain evidence="4">ATCC 14822 / DSM 2638 / NCIMB 8403 / VKM B-1763</strain>
    </source>
</reference>
<dbReference type="Gene3D" id="3.30.2140.10">
    <property type="entry name" value="Arylamine N-acetyltransferase"/>
    <property type="match status" value="1"/>
</dbReference>
<dbReference type="eggNOG" id="COG2162">
    <property type="taxonomic scope" value="Bacteria"/>
</dbReference>
<proteinExistence type="inferred from homology"/>
<dbReference type="InterPro" id="IPR001447">
    <property type="entry name" value="Arylamine_N-AcTrfase"/>
</dbReference>
<evidence type="ECO:0000256" key="2">
    <source>
        <dbReference type="RuleBase" id="RU003452"/>
    </source>
</evidence>
<sequence length="271" mass="30707">MDSFNFDLGLYRERLHLSDNISNTAQGLRVLQQTQLYSIPIENFDIQLGRGIDLDPSFIFEKLVCSPRGGYCFEVNSLFLMALQALGFEARPLLGRVHLTGEPSGRGHQISLVKIGGRNWIADVGFGKDTPLGPLLLELGVVQEFSGQSFRLIDGGRFGTMVQKLEGEQWKNLYSFDMEYVCKADIAYGNHYTSTSPHSFFTTSRFAVKPFEEGWAVLFNYRLKLIQKDDVQELYLPEGQGYLDILKKYFGIELDADYGELKPVSRDKEDS</sequence>
<evidence type="ECO:0000313" key="4">
    <source>
        <dbReference type="Proteomes" id="UP000002601"/>
    </source>
</evidence>
<dbReference type="RefSeq" id="WP_015853124.1">
    <property type="nucleotide sequence ID" value="NC_012881.1"/>
</dbReference>
<dbReference type="PANTHER" id="PTHR11786">
    <property type="entry name" value="N-HYDROXYARYLAMINE O-ACETYLTRANSFERASE"/>
    <property type="match status" value="1"/>
</dbReference>
<keyword evidence="3" id="KW-0808">Transferase</keyword>
<comment type="similarity">
    <text evidence="1 2">Belongs to the arylamine N-acetyltransferase family.</text>
</comment>
<dbReference type="Proteomes" id="UP000002601">
    <property type="component" value="Chromosome"/>
</dbReference>
<dbReference type="Pfam" id="PF00797">
    <property type="entry name" value="Acetyltransf_2"/>
    <property type="match status" value="1"/>
</dbReference>
<dbReference type="InterPro" id="IPR038765">
    <property type="entry name" value="Papain-like_cys_pep_sf"/>
</dbReference>
<dbReference type="STRING" id="526222.Desal_3257"/>
<dbReference type="PANTHER" id="PTHR11786:SF0">
    <property type="entry name" value="ARYLAMINE N-ACETYLTRANSFERASE 4-RELATED"/>
    <property type="match status" value="1"/>
</dbReference>
<dbReference type="AlphaFoldDB" id="C6C2A7"/>
<dbReference type="SUPFAM" id="SSF54001">
    <property type="entry name" value="Cysteine proteinases"/>
    <property type="match status" value="1"/>
</dbReference>
<dbReference type="HOGENOM" id="CLU_049918_1_1_7"/>